<proteinExistence type="predicted"/>
<comment type="caution">
    <text evidence="2">The sequence shown here is derived from an EMBL/GenBank/DDBJ whole genome shotgun (WGS) entry which is preliminary data.</text>
</comment>
<dbReference type="Proteomes" id="UP000238186">
    <property type="component" value="Unassembled WGS sequence"/>
</dbReference>
<keyword evidence="1" id="KW-0812">Transmembrane</keyword>
<dbReference type="EMBL" id="PUGT01000862">
    <property type="protein sequence ID" value="PQM91033.1"/>
    <property type="molecule type" value="Genomic_DNA"/>
</dbReference>
<dbReference type="AlphaFoldDB" id="A0A2S8CZW6"/>
<accession>A0A2S8CZW6</accession>
<gene>
    <name evidence="2" type="ORF">C5K18_31800</name>
</gene>
<name>A0A2S8CZW6_SHIDY</name>
<keyword evidence="1" id="KW-0472">Membrane</keyword>
<organism evidence="2 3">
    <name type="scientific">Shigella dysenteriae</name>
    <dbReference type="NCBI Taxonomy" id="622"/>
    <lineage>
        <taxon>Bacteria</taxon>
        <taxon>Pseudomonadati</taxon>
        <taxon>Pseudomonadota</taxon>
        <taxon>Gammaproteobacteria</taxon>
        <taxon>Enterobacterales</taxon>
        <taxon>Enterobacteriaceae</taxon>
        <taxon>Shigella</taxon>
    </lineage>
</organism>
<evidence type="ECO:0000313" key="3">
    <source>
        <dbReference type="Proteomes" id="UP000238186"/>
    </source>
</evidence>
<feature type="transmembrane region" description="Helical" evidence="1">
    <location>
        <begin position="43"/>
        <end position="60"/>
    </location>
</feature>
<protein>
    <submittedName>
        <fullName evidence="2">Uncharacterized protein</fullName>
    </submittedName>
</protein>
<feature type="non-terminal residue" evidence="2">
    <location>
        <position position="1"/>
    </location>
</feature>
<reference evidence="2 3" key="1">
    <citation type="submission" date="2018-02" db="EMBL/GenBank/DDBJ databases">
        <title>Distribution and characterization of Shiga toxin converting temperate phage carried by Shigella flexneri in Hispaniola.</title>
        <authorList>
            <person name="Fogolari M."/>
            <person name="Mavian C."/>
            <person name="Angeletti S."/>
            <person name="Salemi M."/>
            <person name="Lampel K.A."/>
            <person name="Maurelli A.T."/>
        </authorList>
    </citation>
    <scope>NUCLEOTIDE SEQUENCE [LARGE SCALE GENOMIC DNA]</scope>
    <source>
        <strain evidence="2 3">BS979</strain>
    </source>
</reference>
<evidence type="ECO:0000256" key="1">
    <source>
        <dbReference type="SAM" id="Phobius"/>
    </source>
</evidence>
<sequence length="93" mass="10750">IAECILAYSSASLTDRVFAHCFAFSNSQMIDSLWNLFMTIPPFRIFLCSVYYSAFGAGVFKAKKPLKHQGYEEELLWSNQYYIYRLATGWTNP</sequence>
<keyword evidence="1" id="KW-1133">Transmembrane helix</keyword>
<evidence type="ECO:0000313" key="2">
    <source>
        <dbReference type="EMBL" id="PQM91033.1"/>
    </source>
</evidence>